<comment type="similarity">
    <text evidence="1">Belongs to the alpha-carbonic anhydrase family.</text>
</comment>
<dbReference type="CDD" id="cd03124">
    <property type="entry name" value="alpha_CA_prokaryotic_like"/>
    <property type="match status" value="1"/>
</dbReference>
<proteinExistence type="inferred from homology"/>
<evidence type="ECO:0000256" key="1">
    <source>
        <dbReference type="ARBA" id="ARBA00010718"/>
    </source>
</evidence>
<evidence type="ECO:0000259" key="8">
    <source>
        <dbReference type="PROSITE" id="PS51144"/>
    </source>
</evidence>
<dbReference type="PROSITE" id="PS51144">
    <property type="entry name" value="ALPHA_CA_2"/>
    <property type="match status" value="1"/>
</dbReference>
<evidence type="ECO:0000256" key="6">
    <source>
        <dbReference type="ARBA" id="ARBA00048348"/>
    </source>
</evidence>
<feature type="chain" id="PRO_5007894110" description="carbonic anhydrase" evidence="7">
    <location>
        <begin position="20"/>
        <end position="270"/>
    </location>
</feature>
<gene>
    <name evidence="9" type="ORF">AAL_07645</name>
</gene>
<reference evidence="9 10" key="1">
    <citation type="journal article" date="2016" name="Genome Biol. Evol.">
        <title>Divergent and convergent evolution of fungal pathogenicity.</title>
        <authorList>
            <person name="Shang Y."/>
            <person name="Xiao G."/>
            <person name="Zheng P."/>
            <person name="Cen K."/>
            <person name="Zhan S."/>
            <person name="Wang C."/>
        </authorList>
    </citation>
    <scope>NUCLEOTIDE SEQUENCE [LARGE SCALE GENOMIC DNA]</scope>
    <source>
        <strain evidence="9 10">RCEF 2490</strain>
    </source>
</reference>
<dbReference type="OrthoDB" id="429145at2759"/>
<name>A0A167WW38_9HYPO</name>
<protein>
    <recommendedName>
        <fullName evidence="2">carbonic anhydrase</fullName>
        <ecNumber evidence="2">4.2.1.1</ecNumber>
    </recommendedName>
</protein>
<feature type="domain" description="Alpha-carbonic anhydrase" evidence="8">
    <location>
        <begin position="41"/>
        <end position="270"/>
    </location>
</feature>
<keyword evidence="4" id="KW-0862">Zinc</keyword>
<evidence type="ECO:0000256" key="2">
    <source>
        <dbReference type="ARBA" id="ARBA00012925"/>
    </source>
</evidence>
<evidence type="ECO:0000256" key="7">
    <source>
        <dbReference type="SAM" id="SignalP"/>
    </source>
</evidence>
<evidence type="ECO:0000256" key="3">
    <source>
        <dbReference type="ARBA" id="ARBA00022723"/>
    </source>
</evidence>
<dbReference type="SUPFAM" id="SSF51069">
    <property type="entry name" value="Carbonic anhydrase"/>
    <property type="match status" value="1"/>
</dbReference>
<dbReference type="GO" id="GO:0008270">
    <property type="term" value="F:zinc ion binding"/>
    <property type="evidence" value="ECO:0007669"/>
    <property type="project" value="InterPro"/>
</dbReference>
<dbReference type="PANTHER" id="PTHR18952:SF265">
    <property type="entry name" value="CARBONIC ANHYDRASE"/>
    <property type="match status" value="1"/>
</dbReference>
<keyword evidence="10" id="KW-1185">Reference proteome</keyword>
<evidence type="ECO:0000313" key="9">
    <source>
        <dbReference type="EMBL" id="KZZ89346.1"/>
    </source>
</evidence>
<sequence length="270" mass="29549">MFSKTALALLAISAQQALAHVVVLPDLETRAAGHAAHNEAPKFGYTTLNAANGWPAQCSTGKHQSPIDIKTSAINLFDNKDMIIEWPDLKNAKLANHNPGVYVEEFEGQPMRVRLPSVNDGNLTLPLVQYHFHTPHEHTIDGKKAPMEVHFVHTDSEKIVVLGAHVDVKEGSSPLDKALARINAIPGAHMSEPTGPIKMSEMAEFFKKAPLRRYFGSLTTPPCTEGVQFFIAETKLSVNKQTLADLTTVLKNNARPVTAYTGNWNGKTDL</sequence>
<dbReference type="Pfam" id="PF00194">
    <property type="entry name" value="Carb_anhydrase"/>
    <property type="match status" value="1"/>
</dbReference>
<dbReference type="Gene3D" id="3.10.200.10">
    <property type="entry name" value="Alpha carbonic anhydrase"/>
    <property type="match status" value="1"/>
</dbReference>
<dbReference type="GO" id="GO:0004089">
    <property type="term" value="F:carbonate dehydratase activity"/>
    <property type="evidence" value="ECO:0007669"/>
    <property type="project" value="UniProtKB-EC"/>
</dbReference>
<keyword evidence="5" id="KW-0456">Lyase</keyword>
<dbReference type="InterPro" id="IPR041891">
    <property type="entry name" value="Alpha_CA_prokaryot-like"/>
</dbReference>
<evidence type="ECO:0000256" key="4">
    <source>
        <dbReference type="ARBA" id="ARBA00022833"/>
    </source>
</evidence>
<dbReference type="STRING" id="1081109.A0A167WW38"/>
<dbReference type="AlphaFoldDB" id="A0A167WW38"/>
<dbReference type="InterPro" id="IPR001148">
    <property type="entry name" value="CA_dom"/>
</dbReference>
<comment type="caution">
    <text evidence="9">The sequence shown here is derived from an EMBL/GenBank/DDBJ whole genome shotgun (WGS) entry which is preliminary data.</text>
</comment>
<dbReference type="PANTHER" id="PTHR18952">
    <property type="entry name" value="CARBONIC ANHYDRASE"/>
    <property type="match status" value="1"/>
</dbReference>
<dbReference type="Proteomes" id="UP000078544">
    <property type="component" value="Unassembled WGS sequence"/>
</dbReference>
<dbReference type="InterPro" id="IPR023561">
    <property type="entry name" value="Carbonic_anhydrase_a-class"/>
</dbReference>
<organism evidence="9 10">
    <name type="scientific">Moelleriella libera RCEF 2490</name>
    <dbReference type="NCBI Taxonomy" id="1081109"/>
    <lineage>
        <taxon>Eukaryota</taxon>
        <taxon>Fungi</taxon>
        <taxon>Dikarya</taxon>
        <taxon>Ascomycota</taxon>
        <taxon>Pezizomycotina</taxon>
        <taxon>Sordariomycetes</taxon>
        <taxon>Hypocreomycetidae</taxon>
        <taxon>Hypocreales</taxon>
        <taxon>Clavicipitaceae</taxon>
        <taxon>Moelleriella</taxon>
    </lineage>
</organism>
<feature type="signal peptide" evidence="7">
    <location>
        <begin position="1"/>
        <end position="19"/>
    </location>
</feature>
<evidence type="ECO:0000256" key="5">
    <source>
        <dbReference type="ARBA" id="ARBA00023239"/>
    </source>
</evidence>
<evidence type="ECO:0000313" key="10">
    <source>
        <dbReference type="Proteomes" id="UP000078544"/>
    </source>
</evidence>
<dbReference type="SMART" id="SM01057">
    <property type="entry name" value="Carb_anhydrase"/>
    <property type="match status" value="1"/>
</dbReference>
<keyword evidence="3" id="KW-0479">Metal-binding</keyword>
<dbReference type="EC" id="4.2.1.1" evidence="2"/>
<comment type="catalytic activity">
    <reaction evidence="6">
        <text>hydrogencarbonate + H(+) = CO2 + H2O</text>
        <dbReference type="Rhea" id="RHEA:10748"/>
        <dbReference type="ChEBI" id="CHEBI:15377"/>
        <dbReference type="ChEBI" id="CHEBI:15378"/>
        <dbReference type="ChEBI" id="CHEBI:16526"/>
        <dbReference type="ChEBI" id="CHEBI:17544"/>
        <dbReference type="EC" id="4.2.1.1"/>
    </reaction>
</comment>
<keyword evidence="7" id="KW-0732">Signal</keyword>
<accession>A0A167WW38</accession>
<dbReference type="InterPro" id="IPR036398">
    <property type="entry name" value="CA_dom_sf"/>
</dbReference>
<dbReference type="EMBL" id="AZGY01000025">
    <property type="protein sequence ID" value="KZZ89346.1"/>
    <property type="molecule type" value="Genomic_DNA"/>
</dbReference>